<dbReference type="RefSeq" id="XP_035345333.1">
    <property type="nucleotide sequence ID" value="XM_035489440.1"/>
</dbReference>
<dbReference type="GeneID" id="55993782"/>
<accession>A0A7H8R0C2</accession>
<name>A0A7H8R0C2_TALRU</name>
<organism evidence="2 3">
    <name type="scientific">Talaromyces rugulosus</name>
    <name type="common">Penicillium rugulosum</name>
    <dbReference type="NCBI Taxonomy" id="121627"/>
    <lineage>
        <taxon>Eukaryota</taxon>
        <taxon>Fungi</taxon>
        <taxon>Dikarya</taxon>
        <taxon>Ascomycota</taxon>
        <taxon>Pezizomycotina</taxon>
        <taxon>Eurotiomycetes</taxon>
        <taxon>Eurotiomycetidae</taxon>
        <taxon>Eurotiales</taxon>
        <taxon>Trichocomaceae</taxon>
        <taxon>Talaromyces</taxon>
        <taxon>Talaromyces sect. Islandici</taxon>
    </lineage>
</organism>
<evidence type="ECO:0000313" key="3">
    <source>
        <dbReference type="Proteomes" id="UP000509510"/>
    </source>
</evidence>
<dbReference type="AlphaFoldDB" id="A0A7H8R0C2"/>
<evidence type="ECO:0000313" key="2">
    <source>
        <dbReference type="EMBL" id="QKX59155.1"/>
    </source>
</evidence>
<proteinExistence type="predicted"/>
<dbReference type="OrthoDB" id="4225295at2759"/>
<dbReference type="Proteomes" id="UP000509510">
    <property type="component" value="Chromosome III"/>
</dbReference>
<sequence length="381" mass="41998">MGRPKSHAGMLSGSQPPLMPRITNPPTATTLSESHTATALHDINMALSQPDESVTDAYPLSLSVPDMMFLDSISHEDLGGEHGIAYSDFNSQASDSTGDNATLPLENFNKGALHLDTSYLDRQFSPQLIESDHQVSEFNLKLARRLQQCQSFFRRKDGSSKVANTTGSEPLVLDKDDISNQETTLFGYTLSDTSEFLAIVQAYASDEFNKFSDTGIRNKGCHNIKNNFGTSSCSRPGLILTLNLISAYLQLVQIYEELFSCLSRKLVSGYSEAAFDMQIFPQLQLAGFSVQQGNLQIKIFIQTTVHQFEMIEKALGLPPDLRVTDKQDAYLGFLEDETAKNILDAISGGKLYSEALGEHDGPRALVSLRSHLKRVWTLSEG</sequence>
<reference evidence="3" key="1">
    <citation type="submission" date="2020-06" db="EMBL/GenBank/DDBJ databases">
        <title>A chromosome-scale genome assembly of Talaromyces rugulosus W13939.</title>
        <authorList>
            <person name="Wang B."/>
            <person name="Guo L."/>
            <person name="Ye K."/>
            <person name="Wang L."/>
        </authorList>
    </citation>
    <scope>NUCLEOTIDE SEQUENCE [LARGE SCALE GENOMIC DNA]</scope>
    <source>
        <strain evidence="3">W13939</strain>
    </source>
</reference>
<gene>
    <name evidence="2" type="ORF">TRUGW13939_06287</name>
</gene>
<evidence type="ECO:0000256" key="1">
    <source>
        <dbReference type="SAM" id="MobiDB-lite"/>
    </source>
</evidence>
<evidence type="ECO:0008006" key="4">
    <source>
        <dbReference type="Google" id="ProtNLM"/>
    </source>
</evidence>
<dbReference type="KEGG" id="trg:TRUGW13939_06287"/>
<feature type="region of interest" description="Disordered" evidence="1">
    <location>
        <begin position="1"/>
        <end position="30"/>
    </location>
</feature>
<keyword evidence="3" id="KW-1185">Reference proteome</keyword>
<dbReference type="EMBL" id="CP055900">
    <property type="protein sequence ID" value="QKX59155.1"/>
    <property type="molecule type" value="Genomic_DNA"/>
</dbReference>
<protein>
    <recommendedName>
        <fullName evidence="4">Aflatoxin regulatory protein domain-containing protein</fullName>
    </recommendedName>
</protein>